<evidence type="ECO:0000256" key="8">
    <source>
        <dbReference type="SAM" id="MobiDB-lite"/>
    </source>
</evidence>
<dbReference type="GO" id="GO:0005886">
    <property type="term" value="C:plasma membrane"/>
    <property type="evidence" value="ECO:0007669"/>
    <property type="project" value="UniProtKB-SubCell"/>
</dbReference>
<dbReference type="HAMAP" id="MF_02065">
    <property type="entry name" value="MltG"/>
    <property type="match status" value="1"/>
</dbReference>
<keyword evidence="4 7" id="KW-0472">Membrane</keyword>
<evidence type="ECO:0000313" key="9">
    <source>
        <dbReference type="EMBL" id="MBO8414868.1"/>
    </source>
</evidence>
<keyword evidence="3 7" id="KW-1133">Transmembrane helix</keyword>
<dbReference type="NCBIfam" id="TIGR00247">
    <property type="entry name" value="endolytic transglycosylase MltG"/>
    <property type="match status" value="1"/>
</dbReference>
<dbReference type="AlphaFoldDB" id="A0A9D9D9D7"/>
<organism evidence="9 10">
    <name type="scientific">Candidatus Avisuccinivibrio stercorigallinarum</name>
    <dbReference type="NCBI Taxonomy" id="2840704"/>
    <lineage>
        <taxon>Bacteria</taxon>
        <taxon>Pseudomonadati</taxon>
        <taxon>Pseudomonadota</taxon>
        <taxon>Gammaproteobacteria</taxon>
        <taxon>Aeromonadales</taxon>
        <taxon>Succinivibrionaceae</taxon>
        <taxon>Succinivibrionaceae incertae sedis</taxon>
        <taxon>Candidatus Avisuccinivibrio</taxon>
    </lineage>
</organism>
<dbReference type="EMBL" id="JADINH010000007">
    <property type="protein sequence ID" value="MBO8414868.1"/>
    <property type="molecule type" value="Genomic_DNA"/>
</dbReference>
<name>A0A9D9D9D7_9GAMM</name>
<feature type="transmembrane region" description="Helical" evidence="7">
    <location>
        <begin position="82"/>
        <end position="103"/>
    </location>
</feature>
<evidence type="ECO:0000256" key="2">
    <source>
        <dbReference type="ARBA" id="ARBA00022692"/>
    </source>
</evidence>
<evidence type="ECO:0000256" key="6">
    <source>
        <dbReference type="ARBA" id="ARBA00023316"/>
    </source>
</evidence>
<dbReference type="Proteomes" id="UP000823631">
    <property type="component" value="Unassembled WGS sequence"/>
</dbReference>
<comment type="similarity">
    <text evidence="7">Belongs to the transglycosylase MltG family.</text>
</comment>
<dbReference type="Gene3D" id="3.30.160.60">
    <property type="entry name" value="Classic Zinc Finger"/>
    <property type="match status" value="1"/>
</dbReference>
<keyword evidence="5 7" id="KW-0456">Lyase</keyword>
<evidence type="ECO:0000256" key="7">
    <source>
        <dbReference type="HAMAP-Rule" id="MF_02065"/>
    </source>
</evidence>
<dbReference type="EC" id="4.2.2.29" evidence="7"/>
<dbReference type="Pfam" id="PF02618">
    <property type="entry name" value="YceG"/>
    <property type="match status" value="1"/>
</dbReference>
<dbReference type="InterPro" id="IPR003770">
    <property type="entry name" value="MLTG-like"/>
</dbReference>
<feature type="site" description="Important for catalytic activity" evidence="7">
    <location>
        <position position="308"/>
    </location>
</feature>
<reference evidence="9" key="1">
    <citation type="submission" date="2020-10" db="EMBL/GenBank/DDBJ databases">
        <authorList>
            <person name="Gilroy R."/>
        </authorList>
    </citation>
    <scope>NUCLEOTIDE SEQUENCE</scope>
    <source>
        <strain evidence="9">17213</strain>
    </source>
</reference>
<evidence type="ECO:0000256" key="5">
    <source>
        <dbReference type="ARBA" id="ARBA00023239"/>
    </source>
</evidence>
<accession>A0A9D9D9D7</accession>
<comment type="function">
    <text evidence="7">Functions as a peptidoglycan terminase that cleaves nascent peptidoglycan strands endolytically to terminate their elongation.</text>
</comment>
<evidence type="ECO:0000256" key="1">
    <source>
        <dbReference type="ARBA" id="ARBA00022475"/>
    </source>
</evidence>
<keyword evidence="6 7" id="KW-0961">Cell wall biogenesis/degradation</keyword>
<evidence type="ECO:0000313" key="10">
    <source>
        <dbReference type="Proteomes" id="UP000823631"/>
    </source>
</evidence>
<dbReference type="CDD" id="cd08010">
    <property type="entry name" value="MltG_like"/>
    <property type="match status" value="1"/>
</dbReference>
<protein>
    <recommendedName>
        <fullName evidence="7">Endolytic murein transglycosylase</fullName>
        <ecNumber evidence="7">4.2.2.29</ecNumber>
    </recommendedName>
    <alternativeName>
        <fullName evidence="7">Peptidoglycan lytic transglycosylase</fullName>
    </alternativeName>
    <alternativeName>
        <fullName evidence="7">Peptidoglycan polymerization terminase</fullName>
    </alternativeName>
</protein>
<proteinExistence type="inferred from homology"/>
<keyword evidence="2 7" id="KW-0812">Transmembrane</keyword>
<evidence type="ECO:0000256" key="4">
    <source>
        <dbReference type="ARBA" id="ARBA00023136"/>
    </source>
</evidence>
<dbReference type="GO" id="GO:0008932">
    <property type="term" value="F:lytic endotransglycosylase activity"/>
    <property type="evidence" value="ECO:0007669"/>
    <property type="project" value="UniProtKB-UniRule"/>
</dbReference>
<keyword evidence="7" id="KW-0997">Cell inner membrane</keyword>
<comment type="subcellular location">
    <subcellularLocation>
        <location evidence="7">Cell inner membrane</location>
        <topology evidence="7">Single-pass membrane protein</topology>
    </subcellularLocation>
</comment>
<dbReference type="GO" id="GO:0009252">
    <property type="term" value="P:peptidoglycan biosynthetic process"/>
    <property type="evidence" value="ECO:0007669"/>
    <property type="project" value="UniProtKB-UniRule"/>
</dbReference>
<feature type="region of interest" description="Disordered" evidence="8">
    <location>
        <begin position="1"/>
        <end position="73"/>
    </location>
</feature>
<dbReference type="PANTHER" id="PTHR30518">
    <property type="entry name" value="ENDOLYTIC MUREIN TRANSGLYCOSYLASE"/>
    <property type="match status" value="1"/>
</dbReference>
<keyword evidence="1 7" id="KW-1003">Cell membrane</keyword>
<sequence length="435" mass="48105">MQQRSDKTPLAAASTDKEAPANTSRSRRGGSAGSRRRTSTSKKPAEGKPQSAAPASSADSKAELKQDGSAGKAAKPKQKRRLLLMLQGVLLLIVICIGVTFYLQLQSLDNYLVPLRSEPYELESGATARTVVNDLAGDRYPKVVLWAYVKLNADKLSHIQKGQYAIDGITPLAELLQNMTRGDVLEQEPMTVAIVEGMNIGQIEKRLSAQDELKQDAAECFKKPKDFQEETLSKEDLEFLGGAKDTLEGLLMPATYPYFKDDSAKAMLQRALRSMVQYLRLNFPKEPEEGLLQTPYEVLILASIVEKETSLESEKPLIAGVFFNRLKKGMRLQTDAAVMYGVSPDFKGPLKASQLKQDTPYNTYTRTGLPPTPIAMPSATAIDAVLHPAKTDAIYFVAKSYDPRDGHNFASSLREHNRNVAAYKQSVREYKRSQK</sequence>
<gene>
    <name evidence="7 9" type="primary">mltG</name>
    <name evidence="9" type="ORF">IAB19_00595</name>
</gene>
<evidence type="ECO:0000256" key="3">
    <source>
        <dbReference type="ARBA" id="ARBA00022989"/>
    </source>
</evidence>
<reference evidence="9" key="2">
    <citation type="journal article" date="2021" name="PeerJ">
        <title>Extensive microbial diversity within the chicken gut microbiome revealed by metagenomics and culture.</title>
        <authorList>
            <person name="Gilroy R."/>
            <person name="Ravi A."/>
            <person name="Getino M."/>
            <person name="Pursley I."/>
            <person name="Horton D.L."/>
            <person name="Alikhan N.F."/>
            <person name="Baker D."/>
            <person name="Gharbi K."/>
            <person name="Hall N."/>
            <person name="Watson M."/>
            <person name="Adriaenssens E.M."/>
            <person name="Foster-Nyarko E."/>
            <person name="Jarju S."/>
            <person name="Secka A."/>
            <person name="Antonio M."/>
            <person name="Oren A."/>
            <person name="Chaudhuri R.R."/>
            <person name="La Ragione R."/>
            <person name="Hildebrand F."/>
            <person name="Pallen M.J."/>
        </authorList>
    </citation>
    <scope>NUCLEOTIDE SEQUENCE</scope>
    <source>
        <strain evidence="9">17213</strain>
    </source>
</reference>
<comment type="catalytic activity">
    <reaction evidence="7">
        <text>a peptidoglycan chain = a peptidoglycan chain with N-acetyl-1,6-anhydromuramyl-[peptide] at the reducing end + a peptidoglycan chain with N-acetylglucosamine at the non-reducing end.</text>
        <dbReference type="EC" id="4.2.2.29"/>
    </reaction>
</comment>
<dbReference type="PANTHER" id="PTHR30518:SF2">
    <property type="entry name" value="ENDOLYTIC MUREIN TRANSGLYCOSYLASE"/>
    <property type="match status" value="1"/>
</dbReference>
<dbReference type="GO" id="GO:0071555">
    <property type="term" value="P:cell wall organization"/>
    <property type="evidence" value="ECO:0007669"/>
    <property type="project" value="UniProtKB-KW"/>
</dbReference>
<comment type="caution">
    <text evidence="9">The sequence shown here is derived from an EMBL/GenBank/DDBJ whole genome shotgun (WGS) entry which is preliminary data.</text>
</comment>